<evidence type="ECO:0000313" key="2">
    <source>
        <dbReference type="Proteomes" id="UP000823775"/>
    </source>
</evidence>
<reference evidence="1 2" key="1">
    <citation type="journal article" date="2021" name="BMC Genomics">
        <title>Datura genome reveals duplications of psychoactive alkaloid biosynthetic genes and high mutation rate following tissue culture.</title>
        <authorList>
            <person name="Rajewski A."/>
            <person name="Carter-House D."/>
            <person name="Stajich J."/>
            <person name="Litt A."/>
        </authorList>
    </citation>
    <scope>NUCLEOTIDE SEQUENCE [LARGE SCALE GENOMIC DNA]</scope>
    <source>
        <strain evidence="1">AR-01</strain>
    </source>
</reference>
<sequence>MANDMHATSQNLRFASALQKKTRSHGSGHACHKSALAFHRRPCEEEFKDCCTYIYMHAAEVLTYETRVLHKYRRLPLKEKFSKDNYILGKLPKILGCVQVIYVDFYPIC</sequence>
<gene>
    <name evidence="1" type="ORF">HAX54_013701</name>
</gene>
<comment type="caution">
    <text evidence="1">The sequence shown here is derived from an EMBL/GenBank/DDBJ whole genome shotgun (WGS) entry which is preliminary data.</text>
</comment>
<organism evidence="1 2">
    <name type="scientific">Datura stramonium</name>
    <name type="common">Jimsonweed</name>
    <name type="synonym">Common thornapple</name>
    <dbReference type="NCBI Taxonomy" id="4076"/>
    <lineage>
        <taxon>Eukaryota</taxon>
        <taxon>Viridiplantae</taxon>
        <taxon>Streptophyta</taxon>
        <taxon>Embryophyta</taxon>
        <taxon>Tracheophyta</taxon>
        <taxon>Spermatophyta</taxon>
        <taxon>Magnoliopsida</taxon>
        <taxon>eudicotyledons</taxon>
        <taxon>Gunneridae</taxon>
        <taxon>Pentapetalae</taxon>
        <taxon>asterids</taxon>
        <taxon>lamiids</taxon>
        <taxon>Solanales</taxon>
        <taxon>Solanaceae</taxon>
        <taxon>Solanoideae</taxon>
        <taxon>Datureae</taxon>
        <taxon>Datura</taxon>
    </lineage>
</organism>
<dbReference type="EMBL" id="JACEIK010000183">
    <property type="protein sequence ID" value="MCD7451875.1"/>
    <property type="molecule type" value="Genomic_DNA"/>
</dbReference>
<dbReference type="Proteomes" id="UP000823775">
    <property type="component" value="Unassembled WGS sequence"/>
</dbReference>
<protein>
    <submittedName>
        <fullName evidence="1">Uncharacterized protein</fullName>
    </submittedName>
</protein>
<keyword evidence="2" id="KW-1185">Reference proteome</keyword>
<proteinExistence type="predicted"/>
<name>A0ABS8RYF8_DATST</name>
<evidence type="ECO:0000313" key="1">
    <source>
        <dbReference type="EMBL" id="MCD7451875.1"/>
    </source>
</evidence>
<accession>A0ABS8RYF8</accession>